<evidence type="ECO:0000313" key="4">
    <source>
        <dbReference type="Proteomes" id="UP000050525"/>
    </source>
</evidence>
<evidence type="ECO:0000256" key="1">
    <source>
        <dbReference type="SAM" id="MobiDB-lite"/>
    </source>
</evidence>
<evidence type="ECO:0000259" key="2">
    <source>
        <dbReference type="Pfam" id="PF13802"/>
    </source>
</evidence>
<accession>A0A151NYI1</accession>
<protein>
    <recommendedName>
        <fullName evidence="2">Glycoside hydrolase family 31 N-terminal domain-containing protein</fullName>
    </recommendedName>
</protein>
<dbReference type="Pfam" id="PF13802">
    <property type="entry name" value="Gal_mutarotas_2"/>
    <property type="match status" value="1"/>
</dbReference>
<name>A0A151NYI1_ALLMI</name>
<dbReference type="AlphaFoldDB" id="A0A151NYI1"/>
<gene>
    <name evidence="3" type="ORF">Y1Q_0020664</name>
</gene>
<evidence type="ECO:0000313" key="3">
    <source>
        <dbReference type="EMBL" id="KYO41844.1"/>
    </source>
</evidence>
<dbReference type="EMBL" id="AKHW03001571">
    <property type="protein sequence ID" value="KYO41844.1"/>
    <property type="molecule type" value="Genomic_DNA"/>
</dbReference>
<feature type="domain" description="Glycoside hydrolase family 31 N-terminal" evidence="2">
    <location>
        <begin position="106"/>
        <end position="207"/>
    </location>
</feature>
<dbReference type="InterPro" id="IPR025887">
    <property type="entry name" value="Glyco_hydro_31_N_dom"/>
</dbReference>
<feature type="region of interest" description="Disordered" evidence="1">
    <location>
        <begin position="203"/>
        <end position="237"/>
    </location>
</feature>
<organism evidence="3 4">
    <name type="scientific">Alligator mississippiensis</name>
    <name type="common">American alligator</name>
    <dbReference type="NCBI Taxonomy" id="8496"/>
    <lineage>
        <taxon>Eukaryota</taxon>
        <taxon>Metazoa</taxon>
        <taxon>Chordata</taxon>
        <taxon>Craniata</taxon>
        <taxon>Vertebrata</taxon>
        <taxon>Euteleostomi</taxon>
        <taxon>Archelosauria</taxon>
        <taxon>Archosauria</taxon>
        <taxon>Crocodylia</taxon>
        <taxon>Alligatoridae</taxon>
        <taxon>Alligatorinae</taxon>
        <taxon>Alligator</taxon>
    </lineage>
</organism>
<sequence length="258" mass="27850">MLSQARPLPPGAELPGVGGALVSRGPVLTLPPPRQGLAWAVLGLAGVLAVDRSNFKTCEQSGFCRRQRAVKPGASPYRALLESLQVTHDSLRLQLVHEGNKVPLVLELQGLAGNVTRLRIDELHPLRPRYRVPDVLVQEPPADRLAVSGRDENSVEVALGASGHQLIVTAKPFRLDLLQGRELLLSVNSRGLLVFEHLRRRQDSEETKEPVQEGGADTETSEAAGAGEDESNEHSSKVGVKTCLWGWWGQGVCPTASP</sequence>
<proteinExistence type="predicted"/>
<dbReference type="Proteomes" id="UP000050525">
    <property type="component" value="Unassembled WGS sequence"/>
</dbReference>
<reference evidence="3 4" key="1">
    <citation type="journal article" date="2012" name="Genome Biol.">
        <title>Sequencing three crocodilian genomes to illuminate the evolution of archosaurs and amniotes.</title>
        <authorList>
            <person name="St John J.A."/>
            <person name="Braun E.L."/>
            <person name="Isberg S.R."/>
            <person name="Miles L.G."/>
            <person name="Chong A.Y."/>
            <person name="Gongora J."/>
            <person name="Dalzell P."/>
            <person name="Moran C."/>
            <person name="Bed'hom B."/>
            <person name="Abzhanov A."/>
            <person name="Burgess S.C."/>
            <person name="Cooksey A.M."/>
            <person name="Castoe T.A."/>
            <person name="Crawford N.G."/>
            <person name="Densmore L.D."/>
            <person name="Drew J.C."/>
            <person name="Edwards S.V."/>
            <person name="Faircloth B.C."/>
            <person name="Fujita M.K."/>
            <person name="Greenwold M.J."/>
            <person name="Hoffmann F.G."/>
            <person name="Howard J.M."/>
            <person name="Iguchi T."/>
            <person name="Janes D.E."/>
            <person name="Khan S.Y."/>
            <person name="Kohno S."/>
            <person name="de Koning A.J."/>
            <person name="Lance S.L."/>
            <person name="McCarthy F.M."/>
            <person name="McCormack J.E."/>
            <person name="Merchant M.E."/>
            <person name="Peterson D.G."/>
            <person name="Pollock D.D."/>
            <person name="Pourmand N."/>
            <person name="Raney B.J."/>
            <person name="Roessler K.A."/>
            <person name="Sanford J.R."/>
            <person name="Sawyer R.H."/>
            <person name="Schmidt C.J."/>
            <person name="Triplett E.W."/>
            <person name="Tuberville T.D."/>
            <person name="Venegas-Anaya M."/>
            <person name="Howard J.T."/>
            <person name="Jarvis E.D."/>
            <person name="Guillette L.J.Jr."/>
            <person name="Glenn T.C."/>
            <person name="Green R.E."/>
            <person name="Ray D.A."/>
        </authorList>
    </citation>
    <scope>NUCLEOTIDE SEQUENCE [LARGE SCALE GENOMIC DNA]</scope>
    <source>
        <strain evidence="3">KSC_2009_1</strain>
    </source>
</reference>
<keyword evidence="4" id="KW-1185">Reference proteome</keyword>
<comment type="caution">
    <text evidence="3">The sequence shown here is derived from an EMBL/GenBank/DDBJ whole genome shotgun (WGS) entry which is preliminary data.</text>
</comment>